<dbReference type="Proteomes" id="UP000546126">
    <property type="component" value="Unassembled WGS sequence"/>
</dbReference>
<feature type="compositionally biased region" description="Polar residues" evidence="1">
    <location>
        <begin position="1"/>
        <end position="12"/>
    </location>
</feature>
<evidence type="ECO:0000256" key="1">
    <source>
        <dbReference type="SAM" id="MobiDB-lite"/>
    </source>
</evidence>
<dbReference type="GO" id="GO:0016020">
    <property type="term" value="C:membrane"/>
    <property type="evidence" value="ECO:0007669"/>
    <property type="project" value="TreeGrafter"/>
</dbReference>
<dbReference type="GO" id="GO:0046464">
    <property type="term" value="P:acylglycerol catabolic process"/>
    <property type="evidence" value="ECO:0007669"/>
    <property type="project" value="TreeGrafter"/>
</dbReference>
<keyword evidence="3" id="KW-0378">Hydrolase</keyword>
<dbReference type="SUPFAM" id="SSF53474">
    <property type="entry name" value="alpha/beta-Hydrolases"/>
    <property type="match status" value="1"/>
</dbReference>
<gene>
    <name evidence="3" type="ORF">HT134_11965</name>
</gene>
<dbReference type="PANTHER" id="PTHR43798:SF33">
    <property type="entry name" value="HYDROLASE, PUTATIVE (AFU_ORTHOLOGUE AFUA_2G14860)-RELATED"/>
    <property type="match status" value="1"/>
</dbReference>
<evidence type="ECO:0000313" key="3">
    <source>
        <dbReference type="EMBL" id="NUW40851.1"/>
    </source>
</evidence>
<evidence type="ECO:0000313" key="4">
    <source>
        <dbReference type="Proteomes" id="UP000546126"/>
    </source>
</evidence>
<evidence type="ECO:0000259" key="2">
    <source>
        <dbReference type="Pfam" id="PF00561"/>
    </source>
</evidence>
<name>A0A7Y6IMU9_9ACTN</name>
<dbReference type="InterPro" id="IPR029058">
    <property type="entry name" value="AB_hydrolase_fold"/>
</dbReference>
<accession>A0A7Y6IMU9</accession>
<dbReference type="RefSeq" id="WP_175600435.1">
    <property type="nucleotide sequence ID" value="NZ_JABWGO010000002.1"/>
</dbReference>
<dbReference type="InterPro" id="IPR050266">
    <property type="entry name" value="AB_hydrolase_sf"/>
</dbReference>
<dbReference type="PANTHER" id="PTHR43798">
    <property type="entry name" value="MONOACYLGLYCEROL LIPASE"/>
    <property type="match status" value="1"/>
</dbReference>
<proteinExistence type="predicted"/>
<dbReference type="Gene3D" id="3.40.50.1820">
    <property type="entry name" value="alpha/beta hydrolase"/>
    <property type="match status" value="1"/>
</dbReference>
<dbReference type="GO" id="GO:0047372">
    <property type="term" value="F:monoacylglycerol lipase activity"/>
    <property type="evidence" value="ECO:0007669"/>
    <property type="project" value="TreeGrafter"/>
</dbReference>
<reference evidence="3 4" key="1">
    <citation type="submission" date="2020-06" db="EMBL/GenBank/DDBJ databases">
        <authorList>
            <person name="Chanama M."/>
        </authorList>
    </citation>
    <scope>NUCLEOTIDE SEQUENCE [LARGE SCALE GENOMIC DNA]</scope>
    <source>
        <strain evidence="3 4">TBRC6557</strain>
    </source>
</reference>
<protein>
    <submittedName>
        <fullName evidence="3">Alpha/beta hydrolase</fullName>
    </submittedName>
</protein>
<keyword evidence="4" id="KW-1185">Reference proteome</keyword>
<feature type="domain" description="AB hydrolase-1" evidence="2">
    <location>
        <begin position="30"/>
        <end position="256"/>
    </location>
</feature>
<organism evidence="3 4">
    <name type="scientific">Nonomuraea rhodomycinica</name>
    <dbReference type="NCBI Taxonomy" id="1712872"/>
    <lineage>
        <taxon>Bacteria</taxon>
        <taxon>Bacillati</taxon>
        <taxon>Actinomycetota</taxon>
        <taxon>Actinomycetes</taxon>
        <taxon>Streptosporangiales</taxon>
        <taxon>Streptosporangiaceae</taxon>
        <taxon>Nonomuraea</taxon>
    </lineage>
</organism>
<sequence>MTLSPNTESTTLPLDDGDLHVHQDGPRDAPALLLIHGTASWAGSWDLLVPLLTESHRVIRVDLPGHGRSAAPADGGYAPPDQGRRVGEALDRLGVEHAVVAGHSSGGYVATALAERRPDLVTALALVNTGPGMAAFIPQESGAVDPARWPPSDEQIRLLTATGFSRAGFELPQRFVDHVRGMSFGTFAATMRAPLPYLEQRSLPDRLKVLGKPLLVIFGADDRRWRSSSAADYLVVPDATVELLPGIGHTPIVEDPEATAALLLAFTALHAAPGD</sequence>
<feature type="region of interest" description="Disordered" evidence="1">
    <location>
        <begin position="1"/>
        <end position="23"/>
    </location>
</feature>
<comment type="caution">
    <text evidence="3">The sequence shown here is derived from an EMBL/GenBank/DDBJ whole genome shotgun (WGS) entry which is preliminary data.</text>
</comment>
<dbReference type="Pfam" id="PF00561">
    <property type="entry name" value="Abhydrolase_1"/>
    <property type="match status" value="1"/>
</dbReference>
<dbReference type="PRINTS" id="PR00111">
    <property type="entry name" value="ABHYDROLASE"/>
</dbReference>
<dbReference type="InterPro" id="IPR000073">
    <property type="entry name" value="AB_hydrolase_1"/>
</dbReference>
<dbReference type="AlphaFoldDB" id="A0A7Y6IMU9"/>
<dbReference type="EMBL" id="JABWGO010000002">
    <property type="protein sequence ID" value="NUW40851.1"/>
    <property type="molecule type" value="Genomic_DNA"/>
</dbReference>